<protein>
    <submittedName>
        <fullName evidence="2">Uncharacterized protein</fullName>
    </submittedName>
</protein>
<gene>
    <name evidence="2" type="ORF">NDU88_005312</name>
</gene>
<proteinExistence type="predicted"/>
<name>A0AAV7L2R9_PLEWA</name>
<evidence type="ECO:0000256" key="1">
    <source>
        <dbReference type="SAM" id="MobiDB-lite"/>
    </source>
</evidence>
<evidence type="ECO:0000313" key="2">
    <source>
        <dbReference type="EMBL" id="KAJ1085179.1"/>
    </source>
</evidence>
<dbReference type="EMBL" id="JANPWB010000016">
    <property type="protein sequence ID" value="KAJ1085179.1"/>
    <property type="molecule type" value="Genomic_DNA"/>
</dbReference>
<feature type="compositionally biased region" description="Polar residues" evidence="1">
    <location>
        <begin position="1"/>
        <end position="19"/>
    </location>
</feature>
<accession>A0AAV7L2R9</accession>
<evidence type="ECO:0000313" key="3">
    <source>
        <dbReference type="Proteomes" id="UP001066276"/>
    </source>
</evidence>
<sequence>MAHRVNNTHTGSELQTGLNSPRASARCLLASLLPRRALVIKAALRKTCTTCLKERKHCLAYKARTIKYTCLETQAAKKEDNHGAEEFI</sequence>
<dbReference type="AlphaFoldDB" id="A0AAV7L2R9"/>
<organism evidence="2 3">
    <name type="scientific">Pleurodeles waltl</name>
    <name type="common">Iberian ribbed newt</name>
    <dbReference type="NCBI Taxonomy" id="8319"/>
    <lineage>
        <taxon>Eukaryota</taxon>
        <taxon>Metazoa</taxon>
        <taxon>Chordata</taxon>
        <taxon>Craniata</taxon>
        <taxon>Vertebrata</taxon>
        <taxon>Euteleostomi</taxon>
        <taxon>Amphibia</taxon>
        <taxon>Batrachia</taxon>
        <taxon>Caudata</taxon>
        <taxon>Salamandroidea</taxon>
        <taxon>Salamandridae</taxon>
        <taxon>Pleurodelinae</taxon>
        <taxon>Pleurodeles</taxon>
    </lineage>
</organism>
<comment type="caution">
    <text evidence="2">The sequence shown here is derived from an EMBL/GenBank/DDBJ whole genome shotgun (WGS) entry which is preliminary data.</text>
</comment>
<dbReference type="Proteomes" id="UP001066276">
    <property type="component" value="Chromosome 12"/>
</dbReference>
<feature type="region of interest" description="Disordered" evidence="1">
    <location>
        <begin position="1"/>
        <end position="20"/>
    </location>
</feature>
<reference evidence="2" key="1">
    <citation type="journal article" date="2022" name="bioRxiv">
        <title>Sequencing and chromosome-scale assembly of the giantPleurodeles waltlgenome.</title>
        <authorList>
            <person name="Brown T."/>
            <person name="Elewa A."/>
            <person name="Iarovenko S."/>
            <person name="Subramanian E."/>
            <person name="Araus A.J."/>
            <person name="Petzold A."/>
            <person name="Susuki M."/>
            <person name="Suzuki K.-i.T."/>
            <person name="Hayashi T."/>
            <person name="Toyoda A."/>
            <person name="Oliveira C."/>
            <person name="Osipova E."/>
            <person name="Leigh N.D."/>
            <person name="Simon A."/>
            <person name="Yun M.H."/>
        </authorList>
    </citation>
    <scope>NUCLEOTIDE SEQUENCE</scope>
    <source>
        <strain evidence="2">20211129_DDA</strain>
        <tissue evidence="2">Liver</tissue>
    </source>
</reference>
<keyword evidence="3" id="KW-1185">Reference proteome</keyword>